<evidence type="ECO:0000256" key="6">
    <source>
        <dbReference type="ARBA" id="ARBA00022989"/>
    </source>
</evidence>
<evidence type="ECO:0000313" key="12">
    <source>
        <dbReference type="Proteomes" id="UP000201838"/>
    </source>
</evidence>
<keyword evidence="2 9" id="KW-0813">Transport</keyword>
<evidence type="ECO:0000256" key="3">
    <source>
        <dbReference type="ARBA" id="ARBA00022475"/>
    </source>
</evidence>
<dbReference type="OrthoDB" id="9797534at2"/>
<evidence type="ECO:0000256" key="5">
    <source>
        <dbReference type="ARBA" id="ARBA00022692"/>
    </source>
</evidence>
<dbReference type="InterPro" id="IPR007387">
    <property type="entry name" value="TRAP_DctQ"/>
</dbReference>
<keyword evidence="7 9" id="KW-0472">Membrane</keyword>
<evidence type="ECO:0000256" key="7">
    <source>
        <dbReference type="ARBA" id="ARBA00023136"/>
    </source>
</evidence>
<comment type="similarity">
    <text evidence="8 9">Belongs to the TRAP transporter small permease family.</text>
</comment>
<evidence type="ECO:0000256" key="8">
    <source>
        <dbReference type="ARBA" id="ARBA00038436"/>
    </source>
</evidence>
<dbReference type="InterPro" id="IPR055348">
    <property type="entry name" value="DctQ"/>
</dbReference>
<comment type="subcellular location">
    <subcellularLocation>
        <location evidence="1 9">Cell inner membrane</location>
        <topology evidence="1 9">Multi-pass membrane protein</topology>
    </subcellularLocation>
</comment>
<feature type="domain" description="Tripartite ATP-independent periplasmic transporters DctQ component" evidence="10">
    <location>
        <begin position="49"/>
        <end position="181"/>
    </location>
</feature>
<dbReference type="Pfam" id="PF04290">
    <property type="entry name" value="DctQ"/>
    <property type="match status" value="1"/>
</dbReference>
<keyword evidence="6 9" id="KW-1133">Transmembrane helix</keyword>
<dbReference type="AlphaFoldDB" id="A0A238IZ64"/>
<protein>
    <recommendedName>
        <fullName evidence="9">TRAP transporter small permease protein</fullName>
    </recommendedName>
</protein>
<gene>
    <name evidence="11" type="ORF">BOA8489_01808</name>
</gene>
<keyword evidence="4 9" id="KW-0997">Cell inner membrane</keyword>
<dbReference type="Proteomes" id="UP000201838">
    <property type="component" value="Unassembled WGS sequence"/>
</dbReference>
<dbReference type="PANTHER" id="PTHR35011:SF10">
    <property type="entry name" value="TRAP TRANSPORTER SMALL PERMEASE PROTEIN"/>
    <property type="match status" value="1"/>
</dbReference>
<feature type="transmembrane region" description="Helical" evidence="9">
    <location>
        <begin position="111"/>
        <end position="133"/>
    </location>
</feature>
<accession>A0A238IZ64</accession>
<dbReference type="RefSeq" id="WP_093973679.1">
    <property type="nucleotide sequence ID" value="NZ_FXXQ01000005.1"/>
</dbReference>
<evidence type="ECO:0000259" key="10">
    <source>
        <dbReference type="Pfam" id="PF04290"/>
    </source>
</evidence>
<feature type="transmembrane region" description="Helical" evidence="9">
    <location>
        <begin position="33"/>
        <end position="53"/>
    </location>
</feature>
<evidence type="ECO:0000256" key="1">
    <source>
        <dbReference type="ARBA" id="ARBA00004429"/>
    </source>
</evidence>
<evidence type="ECO:0000256" key="2">
    <source>
        <dbReference type="ARBA" id="ARBA00022448"/>
    </source>
</evidence>
<dbReference type="EMBL" id="FXXQ01000005">
    <property type="protein sequence ID" value="SMX23697.1"/>
    <property type="molecule type" value="Genomic_DNA"/>
</dbReference>
<reference evidence="12" key="1">
    <citation type="submission" date="2017-05" db="EMBL/GenBank/DDBJ databases">
        <authorList>
            <person name="Rodrigo-Torres L."/>
            <person name="Arahal R. D."/>
            <person name="Lucena T."/>
        </authorList>
    </citation>
    <scope>NUCLEOTIDE SEQUENCE [LARGE SCALE GENOMIC DNA]</scope>
    <source>
        <strain evidence="12">CECT 8489</strain>
    </source>
</reference>
<comment type="subunit">
    <text evidence="9">The complex comprises the extracytoplasmic solute receptor protein and the two transmembrane proteins.</text>
</comment>
<keyword evidence="5 9" id="KW-0812">Transmembrane</keyword>
<dbReference type="GO" id="GO:0005886">
    <property type="term" value="C:plasma membrane"/>
    <property type="evidence" value="ECO:0007669"/>
    <property type="project" value="UniProtKB-SubCell"/>
</dbReference>
<dbReference type="PANTHER" id="PTHR35011">
    <property type="entry name" value="2,3-DIKETO-L-GULONATE TRAP TRANSPORTER SMALL PERMEASE PROTEIN YIAM"/>
    <property type="match status" value="1"/>
</dbReference>
<evidence type="ECO:0000313" key="11">
    <source>
        <dbReference type="EMBL" id="SMX23697.1"/>
    </source>
</evidence>
<organism evidence="11 12">
    <name type="scientific">Boseongicola aestuarii</name>
    <dbReference type="NCBI Taxonomy" id="1470561"/>
    <lineage>
        <taxon>Bacteria</taxon>
        <taxon>Pseudomonadati</taxon>
        <taxon>Pseudomonadota</taxon>
        <taxon>Alphaproteobacteria</taxon>
        <taxon>Rhodobacterales</taxon>
        <taxon>Paracoccaceae</taxon>
        <taxon>Boseongicola</taxon>
    </lineage>
</organism>
<dbReference type="GO" id="GO:0015740">
    <property type="term" value="P:C4-dicarboxylate transport"/>
    <property type="evidence" value="ECO:0007669"/>
    <property type="project" value="TreeGrafter"/>
</dbReference>
<name>A0A238IZ64_9RHOB</name>
<feature type="transmembrane region" description="Helical" evidence="9">
    <location>
        <begin position="73"/>
        <end position="90"/>
    </location>
</feature>
<comment type="function">
    <text evidence="9">Part of the tripartite ATP-independent periplasmic (TRAP) transport system.</text>
</comment>
<keyword evidence="12" id="KW-1185">Reference proteome</keyword>
<proteinExistence type="inferred from homology"/>
<dbReference type="GO" id="GO:0022857">
    <property type="term" value="F:transmembrane transporter activity"/>
    <property type="evidence" value="ECO:0007669"/>
    <property type="project" value="UniProtKB-UniRule"/>
</dbReference>
<evidence type="ECO:0000256" key="4">
    <source>
        <dbReference type="ARBA" id="ARBA00022519"/>
    </source>
</evidence>
<sequence>MTRPCALRGAVFAIAKRSGAAVLIKAFVKVNDLAGNFAVLISSVLLVYIVGHITLEIAMRHFFESSTFSMDEFVGYAIGAMTFLSLAHTFRYRKHIRVSILQSFVKGRVALAVELLCIAFTFGITLFLARYIWRTLERDFTRGTVSPTLTETPIWMVDAVIFVGLVLFLSQLLASAVLAIRDGVPEDEAVE</sequence>
<evidence type="ECO:0000256" key="9">
    <source>
        <dbReference type="RuleBase" id="RU369079"/>
    </source>
</evidence>
<feature type="transmembrane region" description="Helical" evidence="9">
    <location>
        <begin position="153"/>
        <end position="174"/>
    </location>
</feature>
<keyword evidence="3" id="KW-1003">Cell membrane</keyword>